<dbReference type="PRINTS" id="PR00111">
    <property type="entry name" value="ABHYDROLASE"/>
</dbReference>
<accession>A0A0B5IFM9</accession>
<gene>
    <name evidence="2" type="ORF">SVTN_38800</name>
</gene>
<dbReference type="KEGG" id="svt:SVTN_38800"/>
<sequence length="301" mass="33167">MKYFVAPGEDRKLTADSRKALRGSFIELSDGVTHYELTGPEDGDVVLMAGGLTIPLFYWDGLVSELHARGLRTLTCSAYGRGYSDRVQARYDETLFTRQLAELTDRLGLTARPLHLVGTSMGALVAMTYAAQYRSSVSTLTIVGPAGLAKPRSASPDRLLRNDVLAGVVVRRRGLRLLQEHLGHNVRDPGLGAELTDMVLGTLRFEGSLYAVFDTLQHLPLTGRDDLFRRTGALGIPTLLLWGDEDTVTPSAHFDTARALLKPQHHHVITRCGHMAPFERPRDVADQLVPFVSARTERLDP</sequence>
<evidence type="ECO:0000313" key="3">
    <source>
        <dbReference type="Proteomes" id="UP000031774"/>
    </source>
</evidence>
<evidence type="ECO:0000313" key="2">
    <source>
        <dbReference type="EMBL" id="AJF69332.1"/>
    </source>
</evidence>
<evidence type="ECO:0000259" key="1">
    <source>
        <dbReference type="Pfam" id="PF00561"/>
    </source>
</evidence>
<dbReference type="Gene3D" id="3.40.50.1820">
    <property type="entry name" value="alpha/beta hydrolase"/>
    <property type="match status" value="1"/>
</dbReference>
<dbReference type="AlphaFoldDB" id="A0A0B5IFM9"/>
<feature type="domain" description="AB hydrolase-1" evidence="1">
    <location>
        <begin position="58"/>
        <end position="281"/>
    </location>
</feature>
<protein>
    <submittedName>
        <fullName evidence="2">Alpha/beta hydrolase</fullName>
    </submittedName>
</protein>
<dbReference type="EMBL" id="CP010407">
    <property type="protein sequence ID" value="AJF69332.1"/>
    <property type="molecule type" value="Genomic_DNA"/>
</dbReference>
<keyword evidence="2" id="KW-0378">Hydrolase</keyword>
<dbReference type="RefSeq" id="WP_041133253.1">
    <property type="nucleotide sequence ID" value="NZ_CP010407.1"/>
</dbReference>
<dbReference type="GO" id="GO:0016787">
    <property type="term" value="F:hydrolase activity"/>
    <property type="evidence" value="ECO:0007669"/>
    <property type="project" value="UniProtKB-KW"/>
</dbReference>
<dbReference type="GO" id="GO:0016020">
    <property type="term" value="C:membrane"/>
    <property type="evidence" value="ECO:0007669"/>
    <property type="project" value="TreeGrafter"/>
</dbReference>
<dbReference type="InterPro" id="IPR029058">
    <property type="entry name" value="AB_hydrolase_fold"/>
</dbReference>
<dbReference type="Pfam" id="PF00561">
    <property type="entry name" value="Abhydrolase_1"/>
    <property type="match status" value="1"/>
</dbReference>
<dbReference type="STRING" id="362257.SVTN_38800"/>
<dbReference type="PANTHER" id="PTHR43798">
    <property type="entry name" value="MONOACYLGLYCEROL LIPASE"/>
    <property type="match status" value="1"/>
</dbReference>
<dbReference type="HOGENOM" id="CLU_020336_11_0_11"/>
<dbReference type="InterPro" id="IPR000073">
    <property type="entry name" value="AB_hydrolase_1"/>
</dbReference>
<dbReference type="InterPro" id="IPR050266">
    <property type="entry name" value="AB_hydrolase_sf"/>
</dbReference>
<proteinExistence type="predicted"/>
<name>A0A0B5IFM9_9ACTN</name>
<dbReference type="PANTHER" id="PTHR43798:SF33">
    <property type="entry name" value="HYDROLASE, PUTATIVE (AFU_ORTHOLOGUE AFUA_2G14860)-RELATED"/>
    <property type="match status" value="1"/>
</dbReference>
<dbReference type="Proteomes" id="UP000031774">
    <property type="component" value="Chromosome"/>
</dbReference>
<keyword evidence="3" id="KW-1185">Reference proteome</keyword>
<reference evidence="2 3" key="1">
    <citation type="submission" date="2014-12" db="EMBL/GenBank/DDBJ databases">
        <title>Complete genome sequence of Streptomyces vietnamensis strain GIMV4.0001, a genetic manipulable producer of the benzoisochromanequinone antibiotic granaticin.</title>
        <authorList>
            <person name="Deng M.R."/>
            <person name="Guo J."/>
            <person name="Ma L.Y."/>
            <person name="Feng G.D."/>
            <person name="Mo C.Y."/>
            <person name="Zhu H.H."/>
        </authorList>
    </citation>
    <scope>NUCLEOTIDE SEQUENCE [LARGE SCALE GENOMIC DNA]</scope>
    <source>
        <strain evidence="3">GIMV4.0001</strain>
    </source>
</reference>
<organism evidence="2 3">
    <name type="scientific">Streptomyces vietnamensis</name>
    <dbReference type="NCBI Taxonomy" id="362257"/>
    <lineage>
        <taxon>Bacteria</taxon>
        <taxon>Bacillati</taxon>
        <taxon>Actinomycetota</taxon>
        <taxon>Actinomycetes</taxon>
        <taxon>Kitasatosporales</taxon>
        <taxon>Streptomycetaceae</taxon>
        <taxon>Streptomyces</taxon>
    </lineage>
</organism>
<dbReference type="SUPFAM" id="SSF53474">
    <property type="entry name" value="alpha/beta-Hydrolases"/>
    <property type="match status" value="1"/>
</dbReference>